<evidence type="ECO:0000313" key="5">
    <source>
        <dbReference type="Proteomes" id="UP000030765"/>
    </source>
</evidence>
<organism evidence="3">
    <name type="scientific">Anopheles sinensis</name>
    <name type="common">Mosquito</name>
    <dbReference type="NCBI Taxonomy" id="74873"/>
    <lineage>
        <taxon>Eukaryota</taxon>
        <taxon>Metazoa</taxon>
        <taxon>Ecdysozoa</taxon>
        <taxon>Arthropoda</taxon>
        <taxon>Hexapoda</taxon>
        <taxon>Insecta</taxon>
        <taxon>Pterygota</taxon>
        <taxon>Neoptera</taxon>
        <taxon>Endopterygota</taxon>
        <taxon>Diptera</taxon>
        <taxon>Nematocera</taxon>
        <taxon>Culicoidea</taxon>
        <taxon>Culicidae</taxon>
        <taxon>Anophelinae</taxon>
        <taxon>Anopheles</taxon>
    </lineage>
</organism>
<evidence type="ECO:0000313" key="4">
    <source>
        <dbReference type="EnsemblMetazoa" id="ASIC002394-PA"/>
    </source>
</evidence>
<keyword evidence="2" id="KW-0732">Signal</keyword>
<evidence type="ECO:0000256" key="1">
    <source>
        <dbReference type="SAM" id="MobiDB-lite"/>
    </source>
</evidence>
<protein>
    <submittedName>
        <fullName evidence="3 4">Uncharacterized protein</fullName>
    </submittedName>
</protein>
<feature type="chain" id="PRO_5001783463" evidence="2">
    <location>
        <begin position="19"/>
        <end position="97"/>
    </location>
</feature>
<feature type="compositionally biased region" description="Low complexity" evidence="1">
    <location>
        <begin position="25"/>
        <end position="35"/>
    </location>
</feature>
<dbReference type="EMBL" id="KE524585">
    <property type="protein sequence ID" value="KFB35556.1"/>
    <property type="molecule type" value="Genomic_DNA"/>
</dbReference>
<evidence type="ECO:0000256" key="2">
    <source>
        <dbReference type="SAM" id="SignalP"/>
    </source>
</evidence>
<gene>
    <name evidence="3" type="ORF">ZHAS_00002394</name>
</gene>
<evidence type="ECO:0000313" key="3">
    <source>
        <dbReference type="EMBL" id="KFB35556.1"/>
    </source>
</evidence>
<accession>A0A084VC62</accession>
<proteinExistence type="predicted"/>
<dbReference type="Proteomes" id="UP000030765">
    <property type="component" value="Unassembled WGS sequence"/>
</dbReference>
<reference evidence="3 5" key="1">
    <citation type="journal article" date="2014" name="BMC Genomics">
        <title>Genome sequence of Anopheles sinensis provides insight into genetics basis of mosquito competence for malaria parasites.</title>
        <authorList>
            <person name="Zhou D."/>
            <person name="Zhang D."/>
            <person name="Ding G."/>
            <person name="Shi L."/>
            <person name="Hou Q."/>
            <person name="Ye Y."/>
            <person name="Xu Y."/>
            <person name="Zhou H."/>
            <person name="Xiong C."/>
            <person name="Li S."/>
            <person name="Yu J."/>
            <person name="Hong S."/>
            <person name="Yu X."/>
            <person name="Zou P."/>
            <person name="Chen C."/>
            <person name="Chang X."/>
            <person name="Wang W."/>
            <person name="Lv Y."/>
            <person name="Sun Y."/>
            <person name="Ma L."/>
            <person name="Shen B."/>
            <person name="Zhu C."/>
        </authorList>
    </citation>
    <scope>NUCLEOTIDE SEQUENCE [LARGE SCALE GENOMIC DNA]</scope>
</reference>
<feature type="signal peptide" evidence="2">
    <location>
        <begin position="1"/>
        <end position="18"/>
    </location>
</feature>
<reference evidence="4" key="2">
    <citation type="submission" date="2020-05" db="UniProtKB">
        <authorList>
            <consortium name="EnsemblMetazoa"/>
        </authorList>
    </citation>
    <scope>IDENTIFICATION</scope>
</reference>
<name>A0A084VC62_ANOSI</name>
<dbReference type="EnsemblMetazoa" id="ASIC002394-RA">
    <property type="protein sequence ID" value="ASIC002394-PA"/>
    <property type="gene ID" value="ASIC002394"/>
</dbReference>
<dbReference type="PROSITE" id="PS51257">
    <property type="entry name" value="PROKAR_LIPOPROTEIN"/>
    <property type="match status" value="1"/>
</dbReference>
<dbReference type="EMBL" id="ATLV01010516">
    <property type="status" value="NOT_ANNOTATED_CDS"/>
    <property type="molecule type" value="Genomic_DNA"/>
</dbReference>
<dbReference type="AlphaFoldDB" id="A0A084VC62"/>
<keyword evidence="5" id="KW-1185">Reference proteome</keyword>
<dbReference type="VEuPathDB" id="VectorBase:ASIC002394"/>
<feature type="region of interest" description="Disordered" evidence="1">
    <location>
        <begin position="24"/>
        <end position="46"/>
    </location>
</feature>
<sequence length="97" mass="10097">MKFAIVLLALFAVACIEARPHPAEENSAVAEASAESTEENDAAVKAEAKASAEVKIDQADIDELVKELENNPEGRRLKLGKVLGAIAKVAIGAVLSG</sequence>